<dbReference type="GO" id="GO:0008967">
    <property type="term" value="F:phosphoglycolate phosphatase activity"/>
    <property type="evidence" value="ECO:0007669"/>
    <property type="project" value="TreeGrafter"/>
</dbReference>
<gene>
    <name evidence="1" type="ORF">GKO32_07755</name>
</gene>
<comment type="caution">
    <text evidence="1">The sequence shown here is derived from an EMBL/GenBank/DDBJ whole genome shotgun (WGS) entry which is preliminary data.</text>
</comment>
<dbReference type="NCBIfam" id="TIGR01549">
    <property type="entry name" value="HAD-SF-IA-v1"/>
    <property type="match status" value="1"/>
</dbReference>
<evidence type="ECO:0000313" key="2">
    <source>
        <dbReference type="Proteomes" id="UP000440096"/>
    </source>
</evidence>
<dbReference type="EMBL" id="WMBA01000008">
    <property type="protein sequence ID" value="MTD53873.1"/>
    <property type="molecule type" value="Genomic_DNA"/>
</dbReference>
<keyword evidence="1" id="KW-0378">Hydrolase</keyword>
<dbReference type="AlphaFoldDB" id="A0A6N7YY99"/>
<dbReference type="InterPro" id="IPR006549">
    <property type="entry name" value="HAD-SF_hydro_IIIA"/>
</dbReference>
<organism evidence="1 2">
    <name type="scientific">Amycolatopsis pithecellobii</name>
    <dbReference type="NCBI Taxonomy" id="664692"/>
    <lineage>
        <taxon>Bacteria</taxon>
        <taxon>Bacillati</taxon>
        <taxon>Actinomycetota</taxon>
        <taxon>Actinomycetes</taxon>
        <taxon>Pseudonocardiales</taxon>
        <taxon>Pseudonocardiaceae</taxon>
        <taxon>Amycolatopsis</taxon>
    </lineage>
</organism>
<protein>
    <submittedName>
        <fullName evidence="1">HAD-IIIA family hydrolase</fullName>
    </submittedName>
</protein>
<evidence type="ECO:0000313" key="1">
    <source>
        <dbReference type="EMBL" id="MTD53873.1"/>
    </source>
</evidence>
<dbReference type="PANTHER" id="PTHR43434">
    <property type="entry name" value="PHOSPHOGLYCOLATE PHOSPHATASE"/>
    <property type="match status" value="1"/>
</dbReference>
<dbReference type="Gene3D" id="3.40.50.1000">
    <property type="entry name" value="HAD superfamily/HAD-like"/>
    <property type="match status" value="1"/>
</dbReference>
<dbReference type="RefSeq" id="WP_312867631.1">
    <property type="nucleotide sequence ID" value="NZ_WMBA01000008.1"/>
</dbReference>
<dbReference type="Proteomes" id="UP000440096">
    <property type="component" value="Unassembled WGS sequence"/>
</dbReference>
<dbReference type="InterPro" id="IPR050155">
    <property type="entry name" value="HAD-like_hydrolase_sf"/>
</dbReference>
<accession>A0A6N7YY99</accession>
<dbReference type="InterPro" id="IPR023214">
    <property type="entry name" value="HAD_sf"/>
</dbReference>
<sequence>MSPAAELLAQRRTVLLDFDGPVCAVFGVITDEAVADKLRTLLPGDIPADVATARDPFRVLRYAATLGVDIAAEVEAEFHHEEYRAVSDAPPTTGAFEVLRALDAIGHWVVIVSNNSKGAVRRFLHLHGLASTVAAISARSDADPDHLKPAPYLLLQAMRQLSVTADECVMVGDSVSDIEAAHAAATPAIAYANKPGKRERFQSHSPEAIIDTMTELLPQ</sequence>
<dbReference type="GO" id="GO:0006281">
    <property type="term" value="P:DNA repair"/>
    <property type="evidence" value="ECO:0007669"/>
    <property type="project" value="TreeGrafter"/>
</dbReference>
<proteinExistence type="predicted"/>
<dbReference type="PANTHER" id="PTHR43434:SF1">
    <property type="entry name" value="PHOSPHOGLYCOLATE PHOSPHATASE"/>
    <property type="match status" value="1"/>
</dbReference>
<name>A0A6N7YY99_9PSEU</name>
<dbReference type="Pfam" id="PF00702">
    <property type="entry name" value="Hydrolase"/>
    <property type="match status" value="1"/>
</dbReference>
<reference evidence="1 2" key="1">
    <citation type="submission" date="2019-11" db="EMBL/GenBank/DDBJ databases">
        <title>Draft genome of Amycolatopsis RM579.</title>
        <authorList>
            <person name="Duangmal K."/>
            <person name="Mingma R."/>
        </authorList>
    </citation>
    <scope>NUCLEOTIDE SEQUENCE [LARGE SCALE GENOMIC DNA]</scope>
    <source>
        <strain evidence="1 2">RM579</strain>
    </source>
</reference>
<dbReference type="SUPFAM" id="SSF56784">
    <property type="entry name" value="HAD-like"/>
    <property type="match status" value="1"/>
</dbReference>
<dbReference type="InterPro" id="IPR036412">
    <property type="entry name" value="HAD-like_sf"/>
</dbReference>
<keyword evidence="2" id="KW-1185">Reference proteome</keyword>
<dbReference type="GO" id="GO:0005829">
    <property type="term" value="C:cytosol"/>
    <property type="evidence" value="ECO:0007669"/>
    <property type="project" value="TreeGrafter"/>
</dbReference>
<dbReference type="InterPro" id="IPR006439">
    <property type="entry name" value="HAD-SF_hydro_IA"/>
</dbReference>
<dbReference type="NCBIfam" id="TIGR01662">
    <property type="entry name" value="HAD-SF-IIIA"/>
    <property type="match status" value="1"/>
</dbReference>